<dbReference type="InterPro" id="IPR057326">
    <property type="entry name" value="KR_dom"/>
</dbReference>
<dbReference type="InterPro" id="IPR002347">
    <property type="entry name" value="SDR_fam"/>
</dbReference>
<dbReference type="PANTHER" id="PTHR44196">
    <property type="entry name" value="DEHYDROGENASE/REDUCTASE SDR FAMILY MEMBER 7B"/>
    <property type="match status" value="1"/>
</dbReference>
<dbReference type="InterPro" id="IPR020904">
    <property type="entry name" value="Sc_DH/Rdtase_CS"/>
</dbReference>
<dbReference type="Pfam" id="PF00106">
    <property type="entry name" value="adh_short"/>
    <property type="match status" value="1"/>
</dbReference>
<evidence type="ECO:0000313" key="6">
    <source>
        <dbReference type="Proteomes" id="UP001595833"/>
    </source>
</evidence>
<dbReference type="EC" id="1.-.-.-" evidence="5"/>
<evidence type="ECO:0000256" key="3">
    <source>
        <dbReference type="RuleBase" id="RU000363"/>
    </source>
</evidence>
<keyword evidence="2 5" id="KW-0560">Oxidoreductase</keyword>
<gene>
    <name evidence="5" type="ORF">ACFPFM_32295</name>
</gene>
<dbReference type="RefSeq" id="WP_344041055.1">
    <property type="nucleotide sequence ID" value="NZ_BAAAKE010000027.1"/>
</dbReference>
<evidence type="ECO:0000259" key="4">
    <source>
        <dbReference type="SMART" id="SM00822"/>
    </source>
</evidence>
<comment type="similarity">
    <text evidence="1 3">Belongs to the short-chain dehydrogenases/reductases (SDR) family.</text>
</comment>
<dbReference type="PANTHER" id="PTHR44196:SF1">
    <property type="entry name" value="DEHYDROGENASE_REDUCTASE SDR FAMILY MEMBER 7B"/>
    <property type="match status" value="1"/>
</dbReference>
<dbReference type="EMBL" id="JBHSJB010000032">
    <property type="protein sequence ID" value="MFC5058416.1"/>
    <property type="molecule type" value="Genomic_DNA"/>
</dbReference>
<feature type="domain" description="Ketoreductase" evidence="4">
    <location>
        <begin position="2"/>
        <end position="188"/>
    </location>
</feature>
<evidence type="ECO:0000256" key="2">
    <source>
        <dbReference type="ARBA" id="ARBA00023002"/>
    </source>
</evidence>
<name>A0ABV9Y8D9_9PSEU</name>
<keyword evidence="6" id="KW-1185">Reference proteome</keyword>
<dbReference type="Gene3D" id="3.40.50.720">
    <property type="entry name" value="NAD(P)-binding Rossmann-like Domain"/>
    <property type="match status" value="1"/>
</dbReference>
<protein>
    <submittedName>
        <fullName evidence="5">SDR family NAD(P)-dependent oxidoreductase</fullName>
        <ecNumber evidence="5">1.-.-.-</ecNumber>
    </submittedName>
</protein>
<dbReference type="SUPFAM" id="SSF51735">
    <property type="entry name" value="NAD(P)-binding Rossmann-fold domains"/>
    <property type="match status" value="1"/>
</dbReference>
<dbReference type="PRINTS" id="PR00080">
    <property type="entry name" value="SDRFAMILY"/>
</dbReference>
<evidence type="ECO:0000256" key="1">
    <source>
        <dbReference type="ARBA" id="ARBA00006484"/>
    </source>
</evidence>
<dbReference type="Proteomes" id="UP001595833">
    <property type="component" value="Unassembled WGS sequence"/>
</dbReference>
<dbReference type="InterPro" id="IPR036291">
    <property type="entry name" value="NAD(P)-bd_dom_sf"/>
</dbReference>
<comment type="caution">
    <text evidence="5">The sequence shown here is derived from an EMBL/GenBank/DDBJ whole genome shotgun (WGS) entry which is preliminary data.</text>
</comment>
<evidence type="ECO:0000313" key="5">
    <source>
        <dbReference type="EMBL" id="MFC5058416.1"/>
    </source>
</evidence>
<sequence length="250" mass="26749">MSVVLVTGASSGIGAATAVRLAREPGARLVLVARRADRLAATADRVGGARVLVEDLTDPAAARRVADRVEDEFGRLDVLVHNAGAHFGGTFAETGSAQVRRALDLDFEAHVRLTEELLPLLRRSRPSVVVVVSSVAGRIGLAGSGAYSAAKFALSGWTEALHAEERHHGVHFGLVLPGYAETEGFRHEGRLANPVRRWTVTSDTAVAEAVARSVRRRTAERYVPAWWRLLAGGRRVVPGLHAAARPAIEE</sequence>
<organism evidence="5 6">
    <name type="scientific">Saccharothrix xinjiangensis</name>
    <dbReference type="NCBI Taxonomy" id="204798"/>
    <lineage>
        <taxon>Bacteria</taxon>
        <taxon>Bacillati</taxon>
        <taxon>Actinomycetota</taxon>
        <taxon>Actinomycetes</taxon>
        <taxon>Pseudonocardiales</taxon>
        <taxon>Pseudonocardiaceae</taxon>
        <taxon>Saccharothrix</taxon>
    </lineage>
</organism>
<dbReference type="SMART" id="SM00822">
    <property type="entry name" value="PKS_KR"/>
    <property type="match status" value="1"/>
</dbReference>
<dbReference type="PRINTS" id="PR00081">
    <property type="entry name" value="GDHRDH"/>
</dbReference>
<dbReference type="PROSITE" id="PS00061">
    <property type="entry name" value="ADH_SHORT"/>
    <property type="match status" value="1"/>
</dbReference>
<dbReference type="GO" id="GO:0016491">
    <property type="term" value="F:oxidoreductase activity"/>
    <property type="evidence" value="ECO:0007669"/>
    <property type="project" value="UniProtKB-KW"/>
</dbReference>
<reference evidence="6" key="1">
    <citation type="journal article" date="2019" name="Int. J. Syst. Evol. Microbiol.">
        <title>The Global Catalogue of Microorganisms (GCM) 10K type strain sequencing project: providing services to taxonomists for standard genome sequencing and annotation.</title>
        <authorList>
            <consortium name="The Broad Institute Genomics Platform"/>
            <consortium name="The Broad Institute Genome Sequencing Center for Infectious Disease"/>
            <person name="Wu L."/>
            <person name="Ma J."/>
        </authorList>
    </citation>
    <scope>NUCLEOTIDE SEQUENCE [LARGE SCALE GENOMIC DNA]</scope>
    <source>
        <strain evidence="6">KCTC 12848</strain>
    </source>
</reference>
<accession>A0ABV9Y8D9</accession>
<proteinExistence type="inferred from homology"/>